<reference evidence="3 4" key="1">
    <citation type="submission" date="2019-10" db="EMBL/GenBank/DDBJ databases">
        <title>Nocardia macrotermitis sp. nov. and Nocardia aurantia sp. nov., isolated from the gut of fungus growing-termite Macrotermes natalensis.</title>
        <authorList>
            <person name="Benndorf R."/>
            <person name="Schwitalla J."/>
            <person name="Martin K."/>
            <person name="De Beer W."/>
            <person name="Kaster A.-K."/>
            <person name="Vollmers J."/>
            <person name="Poulsen M."/>
            <person name="Beemelmanns C."/>
        </authorList>
    </citation>
    <scope>NUCLEOTIDE SEQUENCE [LARGE SCALE GENOMIC DNA]</scope>
    <source>
        <strain evidence="3 4">RB56</strain>
    </source>
</reference>
<sequence length="259" mass="27099">MTPTVPQLPGRSLPRTAGPALVLVAHGSRDPRSAATVSEVVAAISAARPELAVYPAFLDLNAPSVDRAVDAVAAAGHRATAVVPLLLGNAFHARVDLPGLLAAARARHPFLSVTQAQVLGPDPRLIGALRDRILETGADPRDPALGIAVAAVGASTPAANERTHRLVRPLVAGTAWRAETCFATTAPALPEAITRLRERGCARIVVAPWFLAPGRLTDRLRDVAIGHRFADPLGAHRAVVDVVLDRYRTAVTVPLPLSA</sequence>
<dbReference type="PANTHER" id="PTHR33542">
    <property type="entry name" value="SIROHYDROCHLORIN FERROCHELATASE, CHLOROPLASTIC"/>
    <property type="match status" value="1"/>
</dbReference>
<dbReference type="GO" id="GO:0046872">
    <property type="term" value="F:metal ion binding"/>
    <property type="evidence" value="ECO:0007669"/>
    <property type="project" value="UniProtKB-KW"/>
</dbReference>
<evidence type="ECO:0000313" key="4">
    <source>
        <dbReference type="Proteomes" id="UP000431401"/>
    </source>
</evidence>
<dbReference type="CDD" id="cd03414">
    <property type="entry name" value="CbiX_SirB_C"/>
    <property type="match status" value="1"/>
</dbReference>
<evidence type="ECO:0000256" key="2">
    <source>
        <dbReference type="ARBA" id="ARBA00023239"/>
    </source>
</evidence>
<proteinExistence type="predicted"/>
<gene>
    <name evidence="3" type="primary">cbiX</name>
    <name evidence="3" type="ORF">NRB56_21610</name>
</gene>
<dbReference type="SUPFAM" id="SSF53800">
    <property type="entry name" value="Chelatase"/>
    <property type="match status" value="1"/>
</dbReference>
<keyword evidence="1" id="KW-0479">Metal-binding</keyword>
<dbReference type="RefSeq" id="WP_153340915.1">
    <property type="nucleotide sequence ID" value="NZ_WEGI01000004.1"/>
</dbReference>
<dbReference type="InterPro" id="IPR050963">
    <property type="entry name" value="Sirohydro_Cobaltochel/CbiX"/>
</dbReference>
<comment type="caution">
    <text evidence="3">The sequence shown here is derived from an EMBL/GenBank/DDBJ whole genome shotgun (WGS) entry which is preliminary data.</text>
</comment>
<dbReference type="Proteomes" id="UP000431401">
    <property type="component" value="Unassembled WGS sequence"/>
</dbReference>
<keyword evidence="4" id="KW-1185">Reference proteome</keyword>
<organism evidence="3 4">
    <name type="scientific">Nocardia aurantia</name>
    <dbReference type="NCBI Taxonomy" id="2585199"/>
    <lineage>
        <taxon>Bacteria</taxon>
        <taxon>Bacillati</taxon>
        <taxon>Actinomycetota</taxon>
        <taxon>Actinomycetes</taxon>
        <taxon>Mycobacteriales</taxon>
        <taxon>Nocardiaceae</taxon>
        <taxon>Nocardia</taxon>
    </lineage>
</organism>
<dbReference type="PANTHER" id="PTHR33542:SF5">
    <property type="entry name" value="FERROCHELATASE CHE1"/>
    <property type="match status" value="1"/>
</dbReference>
<dbReference type="OrthoDB" id="482456at2"/>
<dbReference type="AlphaFoldDB" id="A0A7K0DLF5"/>
<evidence type="ECO:0000313" key="3">
    <source>
        <dbReference type="EMBL" id="MQY26590.1"/>
    </source>
</evidence>
<evidence type="ECO:0000256" key="1">
    <source>
        <dbReference type="ARBA" id="ARBA00022723"/>
    </source>
</evidence>
<dbReference type="Pfam" id="PF01903">
    <property type="entry name" value="CbiX"/>
    <property type="match status" value="2"/>
</dbReference>
<accession>A0A7K0DLF5</accession>
<keyword evidence="2 3" id="KW-0456">Lyase</keyword>
<dbReference type="EC" id="4.99.1.3" evidence="3"/>
<name>A0A7K0DLF5_9NOCA</name>
<dbReference type="CDD" id="cd03416">
    <property type="entry name" value="CbiX_SirB_N"/>
    <property type="match status" value="1"/>
</dbReference>
<dbReference type="EMBL" id="WEGI01000004">
    <property type="protein sequence ID" value="MQY26590.1"/>
    <property type="molecule type" value="Genomic_DNA"/>
</dbReference>
<protein>
    <submittedName>
        <fullName evidence="3">Sirohydrochlorin cobaltochelatase</fullName>
        <ecNumber evidence="3">4.99.1.3</ecNumber>
    </submittedName>
</protein>
<dbReference type="GO" id="GO:0016852">
    <property type="term" value="F:sirohydrochlorin cobaltochelatase activity"/>
    <property type="evidence" value="ECO:0007669"/>
    <property type="project" value="UniProtKB-EC"/>
</dbReference>
<dbReference type="InterPro" id="IPR002762">
    <property type="entry name" value="CbiX-like"/>
</dbReference>
<dbReference type="Gene3D" id="3.40.50.1400">
    <property type="match status" value="2"/>
</dbReference>